<reference evidence="2 3" key="1">
    <citation type="submission" date="2019-08" db="EMBL/GenBank/DDBJ databases">
        <authorList>
            <person name="Peeters C."/>
        </authorList>
    </citation>
    <scope>NUCLEOTIDE SEQUENCE [LARGE SCALE GENOMIC DNA]</scope>
    <source>
        <strain evidence="2 3">LMG 20602</strain>
    </source>
</reference>
<dbReference type="RefSeq" id="WP_150720652.1">
    <property type="nucleotide sequence ID" value="NZ_CABPRV010000003.1"/>
</dbReference>
<proteinExistence type="predicted"/>
<gene>
    <name evidence="2" type="ORF">PCA20602_01456</name>
</gene>
<sequence length="184" mass="20668">MLPSSIPDISLVPPSDMEEASRASATPEVAQDIEGVVNVPEPPAQLPFPCVTPDPGTAFRFQSEFLGVAEEASEDIVAHWRQAVRRGGGTLEWRAFVARWQAKLSGAHQPHPLHPRYALFHLLIFYFGRLDARLRPLALECLLTDGPEGRAAVRRNWKRIGLGMFAREQWPVVQRLLREADMLR</sequence>
<evidence type="ECO:0000313" key="2">
    <source>
        <dbReference type="EMBL" id="VVD87744.1"/>
    </source>
</evidence>
<name>A0ABY6VU31_9BURK</name>
<dbReference type="Proteomes" id="UP000366065">
    <property type="component" value="Unassembled WGS sequence"/>
</dbReference>
<protein>
    <submittedName>
        <fullName evidence="2">Uncharacterized protein</fullName>
    </submittedName>
</protein>
<keyword evidence="3" id="KW-1185">Reference proteome</keyword>
<dbReference type="EMBL" id="CABPRV010000003">
    <property type="protein sequence ID" value="VVD87744.1"/>
    <property type="molecule type" value="Genomic_DNA"/>
</dbReference>
<evidence type="ECO:0000256" key="1">
    <source>
        <dbReference type="SAM" id="MobiDB-lite"/>
    </source>
</evidence>
<accession>A0ABY6VU31</accession>
<comment type="caution">
    <text evidence="2">The sequence shown here is derived from an EMBL/GenBank/DDBJ whole genome shotgun (WGS) entry which is preliminary data.</text>
</comment>
<feature type="region of interest" description="Disordered" evidence="1">
    <location>
        <begin position="1"/>
        <end position="24"/>
    </location>
</feature>
<organism evidence="2 3">
    <name type="scientific">Pandoraea capi</name>
    <dbReference type="NCBI Taxonomy" id="2508286"/>
    <lineage>
        <taxon>Bacteria</taxon>
        <taxon>Pseudomonadati</taxon>
        <taxon>Pseudomonadota</taxon>
        <taxon>Betaproteobacteria</taxon>
        <taxon>Burkholderiales</taxon>
        <taxon>Burkholderiaceae</taxon>
        <taxon>Pandoraea</taxon>
    </lineage>
</organism>
<evidence type="ECO:0000313" key="3">
    <source>
        <dbReference type="Proteomes" id="UP000366065"/>
    </source>
</evidence>